<comment type="caution">
    <text evidence="1">The sequence shown here is derived from an EMBL/GenBank/DDBJ whole genome shotgun (WGS) entry which is preliminary data.</text>
</comment>
<organism evidence="1 2">
    <name type="scientific">Ostreobium quekettii</name>
    <dbReference type="NCBI Taxonomy" id="121088"/>
    <lineage>
        <taxon>Eukaryota</taxon>
        <taxon>Viridiplantae</taxon>
        <taxon>Chlorophyta</taxon>
        <taxon>core chlorophytes</taxon>
        <taxon>Ulvophyceae</taxon>
        <taxon>TCBD clade</taxon>
        <taxon>Bryopsidales</taxon>
        <taxon>Ostreobineae</taxon>
        <taxon>Ostreobiaceae</taxon>
        <taxon>Ostreobium</taxon>
    </lineage>
</organism>
<sequence length="122" mass="12830">MPEAGVSKWVVIPCPEEGGVPASTAQSEVLEIARVVCEFSQLAGLNQSLAADSGASVSVPRSPTGAGCDYRRRRPDGQFAISEAVYGRENRCVDLQANVFTAGIELGDDEWRGDGLVGLGSF</sequence>
<gene>
    <name evidence="1" type="ORF">OSTQU699_LOCUS8740</name>
</gene>
<proteinExistence type="predicted"/>
<reference evidence="1" key="1">
    <citation type="submission" date="2020-12" db="EMBL/GenBank/DDBJ databases">
        <authorList>
            <person name="Iha C."/>
        </authorList>
    </citation>
    <scope>NUCLEOTIDE SEQUENCE</scope>
</reference>
<name>A0A8S1JGW9_9CHLO</name>
<evidence type="ECO:0000313" key="1">
    <source>
        <dbReference type="EMBL" id="CAD7703383.1"/>
    </source>
</evidence>
<dbReference type="Proteomes" id="UP000708148">
    <property type="component" value="Unassembled WGS sequence"/>
</dbReference>
<dbReference type="AlphaFoldDB" id="A0A8S1JGW9"/>
<keyword evidence="2" id="KW-1185">Reference proteome</keyword>
<evidence type="ECO:0000313" key="2">
    <source>
        <dbReference type="Proteomes" id="UP000708148"/>
    </source>
</evidence>
<protein>
    <submittedName>
        <fullName evidence="1">Uncharacterized protein</fullName>
    </submittedName>
</protein>
<dbReference type="EMBL" id="CAJHUC010002199">
    <property type="protein sequence ID" value="CAD7703383.1"/>
    <property type="molecule type" value="Genomic_DNA"/>
</dbReference>
<accession>A0A8S1JGW9</accession>